<dbReference type="Pfam" id="PF13742">
    <property type="entry name" value="tRNA_anti_2"/>
    <property type="match status" value="1"/>
</dbReference>
<gene>
    <name evidence="5 9" type="primary">xseA</name>
    <name evidence="9" type="ORF">ATZ99_14530</name>
</gene>
<dbReference type="PANTHER" id="PTHR30008">
    <property type="entry name" value="EXODEOXYRIBONUCLEASE 7 LARGE SUBUNIT"/>
    <property type="match status" value="1"/>
</dbReference>
<dbReference type="EMBL" id="LOHZ01000032">
    <property type="protein sequence ID" value="KYO65815.1"/>
    <property type="molecule type" value="Genomic_DNA"/>
</dbReference>
<evidence type="ECO:0000313" key="10">
    <source>
        <dbReference type="Proteomes" id="UP000075737"/>
    </source>
</evidence>
<dbReference type="OrthoDB" id="9802795at2"/>
<dbReference type="Proteomes" id="UP000075737">
    <property type="component" value="Unassembled WGS sequence"/>
</dbReference>
<keyword evidence="2 5" id="KW-0540">Nuclease</keyword>
<evidence type="ECO:0000256" key="6">
    <source>
        <dbReference type="RuleBase" id="RU004355"/>
    </source>
</evidence>
<comment type="catalytic activity">
    <reaction evidence="5 6">
        <text>Exonucleolytic cleavage in either 5'- to 3'- or 3'- to 5'-direction to yield nucleoside 5'-phosphates.</text>
        <dbReference type="EC" id="3.1.11.6"/>
    </reaction>
</comment>
<evidence type="ECO:0000313" key="9">
    <source>
        <dbReference type="EMBL" id="KYO65815.1"/>
    </source>
</evidence>
<dbReference type="InterPro" id="IPR025824">
    <property type="entry name" value="OB-fold_nuc-bd_dom"/>
</dbReference>
<comment type="similarity">
    <text evidence="5 6">Belongs to the XseA family.</text>
</comment>
<dbReference type="GO" id="GO:0003676">
    <property type="term" value="F:nucleic acid binding"/>
    <property type="evidence" value="ECO:0007669"/>
    <property type="project" value="InterPro"/>
</dbReference>
<sequence length="404" mass="46039">MESEIFSVGEVTRYIKYLFDNDEILTGISIRGEISNFKCHNSGHFYFSLKDEEAQIHCVMFKSRNMNLDFFPQNGLKVIATGYITVYEKNGEYQLYVEKLEKDGIGELYLQFQKLKEKLQEEGLFDDSRKKNLPFLPKNIGIVTSINGAALRDLLTVIKRRFPNVNITIAPVSVQGEQAKDEISEGIELLNIYGNVDVIIVGRGGGSIEELWAFNEEKVARAIAGSKIPVISAVGHQTDFTIADFVADMRAPTPSAAGEMVIPEKDKLRSNLEIMKKRLFKRLEAIISTKRQEVEYLKRHYTGKKFNIILNTKRQDLDEVLKNLINCMENMIDERKTAFNYLVEKLNALNPLAVLSRGYSICQDEKGKIINSIEDVSIDQSVKVMLWDGFLKCNVNSREKRVIE</sequence>
<dbReference type="InterPro" id="IPR003753">
    <property type="entry name" value="Exonuc_VII_L"/>
</dbReference>
<feature type="domain" description="OB-fold nucleic acid binding" evidence="8">
    <location>
        <begin position="6"/>
        <end position="100"/>
    </location>
</feature>
<dbReference type="RefSeq" id="WP_068748572.1">
    <property type="nucleotide sequence ID" value="NZ_LOHZ01000032.1"/>
</dbReference>
<reference evidence="9 10" key="1">
    <citation type="submission" date="2015-12" db="EMBL/GenBank/DDBJ databases">
        <title>Draft genome of Thermovenabulum gondwanense isolated from a red thermophilic microbial mat colonisisng an outflow channel of a bore well.</title>
        <authorList>
            <person name="Patel B.K."/>
        </authorList>
    </citation>
    <scope>NUCLEOTIDE SEQUENCE [LARGE SCALE GENOMIC DNA]</scope>
    <source>
        <strain evidence="9 10">R270</strain>
    </source>
</reference>
<keyword evidence="1 5" id="KW-0963">Cytoplasm</keyword>
<dbReference type="InterPro" id="IPR020579">
    <property type="entry name" value="Exonuc_VII_lsu_C"/>
</dbReference>
<comment type="caution">
    <text evidence="9">The sequence shown here is derived from an EMBL/GenBank/DDBJ whole genome shotgun (WGS) entry which is preliminary data.</text>
</comment>
<dbReference type="CDD" id="cd04489">
    <property type="entry name" value="ExoVII_LU_OBF"/>
    <property type="match status" value="1"/>
</dbReference>
<dbReference type="AlphaFoldDB" id="A0A162MGS1"/>
<dbReference type="NCBIfam" id="TIGR00237">
    <property type="entry name" value="xseA"/>
    <property type="match status" value="1"/>
</dbReference>
<name>A0A162MGS1_9FIRM</name>
<organism evidence="9 10">
    <name type="scientific">Thermovenabulum gondwanense</name>
    <dbReference type="NCBI Taxonomy" id="520767"/>
    <lineage>
        <taxon>Bacteria</taxon>
        <taxon>Bacillati</taxon>
        <taxon>Bacillota</taxon>
        <taxon>Clostridia</taxon>
        <taxon>Thermosediminibacterales</taxon>
        <taxon>Thermosediminibacteraceae</taxon>
        <taxon>Thermovenabulum</taxon>
    </lineage>
</organism>
<dbReference type="GO" id="GO:0009318">
    <property type="term" value="C:exodeoxyribonuclease VII complex"/>
    <property type="evidence" value="ECO:0007669"/>
    <property type="project" value="UniProtKB-UniRule"/>
</dbReference>
<dbReference type="GO" id="GO:0005737">
    <property type="term" value="C:cytoplasm"/>
    <property type="evidence" value="ECO:0007669"/>
    <property type="project" value="UniProtKB-SubCell"/>
</dbReference>
<keyword evidence="4 5" id="KW-0269">Exonuclease</keyword>
<protein>
    <recommendedName>
        <fullName evidence="5">Exodeoxyribonuclease 7 large subunit</fullName>
        <ecNumber evidence="5">3.1.11.6</ecNumber>
    </recommendedName>
    <alternativeName>
        <fullName evidence="5">Exodeoxyribonuclease VII large subunit</fullName>
        <shortName evidence="5">Exonuclease VII large subunit</shortName>
    </alternativeName>
</protein>
<comment type="function">
    <text evidence="5">Bidirectionally degrades single-stranded DNA into large acid-insoluble oligonucleotides, which are then degraded further into small acid-soluble oligonucleotides.</text>
</comment>
<comment type="subunit">
    <text evidence="5">Heterooligomer composed of large and small subunits.</text>
</comment>
<dbReference type="GO" id="GO:0006308">
    <property type="term" value="P:DNA catabolic process"/>
    <property type="evidence" value="ECO:0007669"/>
    <property type="project" value="UniProtKB-UniRule"/>
</dbReference>
<keyword evidence="3 5" id="KW-0378">Hydrolase</keyword>
<feature type="domain" description="Exonuclease VII large subunit C-terminal" evidence="7">
    <location>
        <begin position="124"/>
        <end position="336"/>
    </location>
</feature>
<proteinExistence type="inferred from homology"/>
<accession>A0A162MGS1</accession>
<dbReference type="PATRIC" id="fig|520767.4.peg.1558"/>
<dbReference type="PANTHER" id="PTHR30008:SF0">
    <property type="entry name" value="EXODEOXYRIBONUCLEASE 7 LARGE SUBUNIT"/>
    <property type="match status" value="1"/>
</dbReference>
<comment type="subcellular location">
    <subcellularLocation>
        <location evidence="5 6">Cytoplasm</location>
    </subcellularLocation>
</comment>
<evidence type="ECO:0000256" key="1">
    <source>
        <dbReference type="ARBA" id="ARBA00022490"/>
    </source>
</evidence>
<evidence type="ECO:0000256" key="5">
    <source>
        <dbReference type="HAMAP-Rule" id="MF_00378"/>
    </source>
</evidence>
<evidence type="ECO:0000256" key="3">
    <source>
        <dbReference type="ARBA" id="ARBA00022801"/>
    </source>
</evidence>
<evidence type="ECO:0000259" key="7">
    <source>
        <dbReference type="Pfam" id="PF02601"/>
    </source>
</evidence>
<dbReference type="GO" id="GO:0008855">
    <property type="term" value="F:exodeoxyribonuclease VII activity"/>
    <property type="evidence" value="ECO:0007669"/>
    <property type="project" value="UniProtKB-UniRule"/>
</dbReference>
<dbReference type="STRING" id="520767.ATZ99_14530"/>
<evidence type="ECO:0000259" key="8">
    <source>
        <dbReference type="Pfam" id="PF13742"/>
    </source>
</evidence>
<dbReference type="EC" id="3.1.11.6" evidence="5"/>
<keyword evidence="10" id="KW-1185">Reference proteome</keyword>
<evidence type="ECO:0000256" key="2">
    <source>
        <dbReference type="ARBA" id="ARBA00022722"/>
    </source>
</evidence>
<dbReference type="Pfam" id="PF02601">
    <property type="entry name" value="Exonuc_VII_L"/>
    <property type="match status" value="1"/>
</dbReference>
<dbReference type="HAMAP" id="MF_00378">
    <property type="entry name" value="Exonuc_7_L"/>
    <property type="match status" value="1"/>
</dbReference>
<evidence type="ECO:0000256" key="4">
    <source>
        <dbReference type="ARBA" id="ARBA00022839"/>
    </source>
</evidence>